<dbReference type="NCBIfam" id="NF047335">
    <property type="entry name" value="T3SS_XAC0095"/>
    <property type="match status" value="1"/>
</dbReference>
<dbReference type="InterPro" id="IPR058099">
    <property type="entry name" value="T3SS_XAC0095_dom"/>
</dbReference>
<sequence length="63" mass="7139">MLPLDAYLELQKFHDELVGIADTIDPAAAPLPGVRKPEQSRRRALARVFRLWAQQIERSLVAT</sequence>
<gene>
    <name evidence="1" type="ORF">GLE_1775</name>
</gene>
<dbReference type="EMBL" id="CP013140">
    <property type="protein sequence ID" value="ALN57129.1"/>
    <property type="molecule type" value="Genomic_DNA"/>
</dbReference>
<evidence type="ECO:0000313" key="2">
    <source>
        <dbReference type="Proteomes" id="UP000061569"/>
    </source>
</evidence>
<proteinExistence type="predicted"/>
<evidence type="ECO:0000313" key="1">
    <source>
        <dbReference type="EMBL" id="ALN57129.1"/>
    </source>
</evidence>
<dbReference type="PATRIC" id="fig|69.6.peg.1750"/>
<organism evidence="1 2">
    <name type="scientific">Lysobacter enzymogenes</name>
    <dbReference type="NCBI Taxonomy" id="69"/>
    <lineage>
        <taxon>Bacteria</taxon>
        <taxon>Pseudomonadati</taxon>
        <taxon>Pseudomonadota</taxon>
        <taxon>Gammaproteobacteria</taxon>
        <taxon>Lysobacterales</taxon>
        <taxon>Lysobacteraceae</taxon>
        <taxon>Lysobacter</taxon>
    </lineage>
</organism>
<accession>A0A0S2DEY2</accession>
<name>A0A0S2DEY2_LYSEN</name>
<dbReference type="KEGG" id="lez:GLE_1775"/>
<dbReference type="Proteomes" id="UP000061569">
    <property type="component" value="Chromosome"/>
</dbReference>
<protein>
    <submittedName>
        <fullName evidence="1">Uncharacterized protein</fullName>
    </submittedName>
</protein>
<dbReference type="AlphaFoldDB" id="A0A0S2DEY2"/>
<reference evidence="1 2" key="1">
    <citation type="submission" date="2015-11" db="EMBL/GenBank/DDBJ databases">
        <title>Genome sequences of Lysobacter enzymogenes strain C3 and Lysobacter antibioticus ATCC 29479.</title>
        <authorList>
            <person name="Kobayashi D.Y."/>
        </authorList>
    </citation>
    <scope>NUCLEOTIDE SEQUENCE [LARGE SCALE GENOMIC DNA]</scope>
    <source>
        <strain evidence="1 2">C3</strain>
    </source>
</reference>